<dbReference type="PROSITE" id="PS50835">
    <property type="entry name" value="IG_LIKE"/>
    <property type="match status" value="2"/>
</dbReference>
<evidence type="ECO:0000256" key="5">
    <source>
        <dbReference type="ARBA" id="ARBA00023136"/>
    </source>
</evidence>
<dbReference type="GO" id="GO:0005886">
    <property type="term" value="C:plasma membrane"/>
    <property type="evidence" value="ECO:0007669"/>
    <property type="project" value="UniProtKB-SubCell"/>
</dbReference>
<dbReference type="Proteomes" id="UP000694890">
    <property type="component" value="Unplaced"/>
</dbReference>
<dbReference type="PANTHER" id="PTHR19433">
    <property type="entry name" value="T-CELL RECEPTOR ALPHA CHAIN V REGION-RELATED"/>
    <property type="match status" value="1"/>
</dbReference>
<dbReference type="GeneID" id="108894472"/>
<evidence type="ECO:0000256" key="1">
    <source>
        <dbReference type="ARBA" id="ARBA00004236"/>
    </source>
</evidence>
<evidence type="ECO:0000256" key="6">
    <source>
        <dbReference type="ARBA" id="ARBA00023157"/>
    </source>
</evidence>
<keyword evidence="5 8" id="KW-0472">Membrane</keyword>
<keyword evidence="7" id="KW-0325">Glycoprotein</keyword>
<dbReference type="SMART" id="SM00406">
    <property type="entry name" value="IGv"/>
    <property type="match status" value="2"/>
</dbReference>
<dbReference type="Gene3D" id="2.60.40.10">
    <property type="entry name" value="Immunoglobulins"/>
    <property type="match status" value="2"/>
</dbReference>
<evidence type="ECO:0000256" key="4">
    <source>
        <dbReference type="ARBA" id="ARBA00022859"/>
    </source>
</evidence>
<reference evidence="12" key="1">
    <citation type="submission" date="2025-08" db="UniProtKB">
        <authorList>
            <consortium name="RefSeq"/>
        </authorList>
    </citation>
    <scope>IDENTIFICATION</scope>
    <source>
        <tissue evidence="12">Brain</tissue>
    </source>
</reference>
<evidence type="ECO:0000256" key="9">
    <source>
        <dbReference type="SAM" id="SignalP"/>
    </source>
</evidence>
<evidence type="ECO:0000256" key="8">
    <source>
        <dbReference type="SAM" id="Phobius"/>
    </source>
</evidence>
<protein>
    <submittedName>
        <fullName evidence="12">Signal-regulatory protein beta-2-like isoform X1</fullName>
    </submittedName>
</protein>
<gene>
    <name evidence="12" type="primary">LOC108894472</name>
</gene>
<keyword evidence="2" id="KW-1003">Cell membrane</keyword>
<evidence type="ECO:0000256" key="7">
    <source>
        <dbReference type="ARBA" id="ARBA00023180"/>
    </source>
</evidence>
<keyword evidence="6" id="KW-1015">Disulfide bond</keyword>
<sequence length="334" mass="37491">MILLWVTLLVLHQVYSLVPVITVQPGESVTFTCPLPNVEISGRQIHWYKQSAGNTPKIIATLRKTSKPDYSPEFLESRLEVTNDKSFVNLTIVRTIQEDEGMYHCEIMEWISHPLWRGTYLLIKGNSRRTSNYTVVKSPTASDPVTVQCSVLSESENKTCSGDHSVYWFRAGSDKSHPNIIYTDGNDCEKRSDSLKSCVYRFSKNVSSSDSGTYYCAVATCGEILFGKGTKVETKQTGSSEFTALMIVIVCLVISVIGNVVFICCRTPVCVKFKGKESASLQREHSNSSQPVLDITNGEYDQNYAVVHFSRGKVNRGRMKKEWTEESVYSHVKC</sequence>
<dbReference type="InterPro" id="IPR036179">
    <property type="entry name" value="Ig-like_dom_sf"/>
</dbReference>
<dbReference type="RefSeq" id="XP_018548653.1">
    <property type="nucleotide sequence ID" value="XM_018693137.2"/>
</dbReference>
<feature type="domain" description="Ig-like" evidence="10">
    <location>
        <begin position="142"/>
        <end position="218"/>
    </location>
</feature>
<dbReference type="InterPro" id="IPR052051">
    <property type="entry name" value="TCR_complex_component"/>
</dbReference>
<keyword evidence="4" id="KW-0391">Immunity</keyword>
<dbReference type="SMART" id="SM00409">
    <property type="entry name" value="IG"/>
    <property type="match status" value="2"/>
</dbReference>
<dbReference type="InterPro" id="IPR013106">
    <property type="entry name" value="Ig_V-set"/>
</dbReference>
<accession>A0AAJ7Q7A9</accession>
<dbReference type="InterPro" id="IPR007110">
    <property type="entry name" value="Ig-like_dom"/>
</dbReference>
<proteinExistence type="predicted"/>
<keyword evidence="8" id="KW-1133">Transmembrane helix</keyword>
<dbReference type="InterPro" id="IPR013783">
    <property type="entry name" value="Ig-like_fold"/>
</dbReference>
<evidence type="ECO:0000313" key="12">
    <source>
        <dbReference type="RefSeq" id="XP_018548653.1"/>
    </source>
</evidence>
<feature type="chain" id="PRO_5042478657" evidence="9">
    <location>
        <begin position="17"/>
        <end position="334"/>
    </location>
</feature>
<dbReference type="SUPFAM" id="SSF48726">
    <property type="entry name" value="Immunoglobulin"/>
    <property type="match status" value="2"/>
</dbReference>
<keyword evidence="8" id="KW-0812">Transmembrane</keyword>
<dbReference type="GO" id="GO:0009617">
    <property type="term" value="P:response to bacterium"/>
    <property type="evidence" value="ECO:0007669"/>
    <property type="project" value="TreeGrafter"/>
</dbReference>
<dbReference type="KEGG" id="lcf:108894472"/>
<dbReference type="PANTHER" id="PTHR19433:SF133">
    <property type="entry name" value="IMMUNE-TYPE RECEPTOR 5 PRECURSOR-RELATED"/>
    <property type="match status" value="1"/>
</dbReference>
<dbReference type="AlphaFoldDB" id="A0AAJ7Q7A9"/>
<organism evidence="11 12">
    <name type="scientific">Lates calcarifer</name>
    <name type="common">Barramundi</name>
    <name type="synonym">Holocentrus calcarifer</name>
    <dbReference type="NCBI Taxonomy" id="8187"/>
    <lineage>
        <taxon>Eukaryota</taxon>
        <taxon>Metazoa</taxon>
        <taxon>Chordata</taxon>
        <taxon>Craniata</taxon>
        <taxon>Vertebrata</taxon>
        <taxon>Euteleostomi</taxon>
        <taxon>Actinopterygii</taxon>
        <taxon>Neopterygii</taxon>
        <taxon>Teleostei</taxon>
        <taxon>Neoteleostei</taxon>
        <taxon>Acanthomorphata</taxon>
        <taxon>Carangaria</taxon>
        <taxon>Carangaria incertae sedis</taxon>
        <taxon>Centropomidae</taxon>
        <taxon>Lates</taxon>
    </lineage>
</organism>
<comment type="subcellular location">
    <subcellularLocation>
        <location evidence="1">Cell membrane</location>
    </subcellularLocation>
</comment>
<name>A0AAJ7Q7A9_LATCA</name>
<feature type="domain" description="Ig-like" evidence="10">
    <location>
        <begin position="12"/>
        <end position="107"/>
    </location>
</feature>
<dbReference type="InterPro" id="IPR003599">
    <property type="entry name" value="Ig_sub"/>
</dbReference>
<dbReference type="Pfam" id="PF07686">
    <property type="entry name" value="V-set"/>
    <property type="match status" value="1"/>
</dbReference>
<evidence type="ECO:0000256" key="2">
    <source>
        <dbReference type="ARBA" id="ARBA00022475"/>
    </source>
</evidence>
<evidence type="ECO:0000313" key="11">
    <source>
        <dbReference type="Proteomes" id="UP000694890"/>
    </source>
</evidence>
<dbReference type="GO" id="GO:0002376">
    <property type="term" value="P:immune system process"/>
    <property type="evidence" value="ECO:0007669"/>
    <property type="project" value="UniProtKB-KW"/>
</dbReference>
<keyword evidence="3 9" id="KW-0732">Signal</keyword>
<evidence type="ECO:0000259" key="10">
    <source>
        <dbReference type="PROSITE" id="PS50835"/>
    </source>
</evidence>
<evidence type="ECO:0000256" key="3">
    <source>
        <dbReference type="ARBA" id="ARBA00022729"/>
    </source>
</evidence>
<feature type="signal peptide" evidence="9">
    <location>
        <begin position="1"/>
        <end position="16"/>
    </location>
</feature>
<feature type="transmembrane region" description="Helical" evidence="8">
    <location>
        <begin position="242"/>
        <end position="265"/>
    </location>
</feature>